<sequence length="198" mass="22512">FFRTTALKESVIALVESPEFVIRPPGARNTLLSWLRNLKDWCISRQIQWGHRIPAYRRKDRPSSSGWVAAKSEEEARQLLQSGQCSDCFLLVLYRLGWVAAKSEEEARELLQSQGPDSSSSNLASETTFDVIRDPDVLDTWFSSALLPLTVNNWPSMSRGSAWYPLSLMETGEDILFFWVARMMLMCTALPPHQVEDA</sequence>
<dbReference type="GO" id="GO:0005829">
    <property type="term" value="C:cytosol"/>
    <property type="evidence" value="ECO:0007669"/>
    <property type="project" value="TreeGrafter"/>
</dbReference>
<dbReference type="InterPro" id="IPR002303">
    <property type="entry name" value="Valyl-tRNA_ligase"/>
</dbReference>
<dbReference type="GO" id="GO:0005524">
    <property type="term" value="F:ATP binding"/>
    <property type="evidence" value="ECO:0007669"/>
    <property type="project" value="InterPro"/>
</dbReference>
<dbReference type="Pfam" id="PF00133">
    <property type="entry name" value="tRNA-synt_1"/>
    <property type="match status" value="1"/>
</dbReference>
<dbReference type="GO" id="GO:0004832">
    <property type="term" value="F:valine-tRNA ligase activity"/>
    <property type="evidence" value="ECO:0007669"/>
    <property type="project" value="InterPro"/>
</dbReference>
<proteinExistence type="predicted"/>
<dbReference type="PANTHER" id="PTHR11946:SF114">
    <property type="entry name" value="VALINE--TRNA LIGASE, MITOCHONDRIAL"/>
    <property type="match status" value="1"/>
</dbReference>
<dbReference type="GO" id="GO:0006438">
    <property type="term" value="P:valyl-tRNA aminoacylation"/>
    <property type="evidence" value="ECO:0007669"/>
    <property type="project" value="InterPro"/>
</dbReference>
<dbReference type="SUPFAM" id="SSF52374">
    <property type="entry name" value="Nucleotidylyl transferase"/>
    <property type="match status" value="1"/>
</dbReference>
<dbReference type="EMBL" id="OB676553">
    <property type="protein sequence ID" value="CAD7236102.1"/>
    <property type="molecule type" value="Genomic_DNA"/>
</dbReference>
<dbReference type="AlphaFoldDB" id="A0A7R8WWA5"/>
<dbReference type="PANTHER" id="PTHR11946">
    <property type="entry name" value="VALYL-TRNA SYNTHETASES"/>
    <property type="match status" value="1"/>
</dbReference>
<dbReference type="InterPro" id="IPR014729">
    <property type="entry name" value="Rossmann-like_a/b/a_fold"/>
</dbReference>
<dbReference type="PRINTS" id="PR00986">
    <property type="entry name" value="TRNASYNTHVAL"/>
</dbReference>
<dbReference type="OrthoDB" id="6364597at2759"/>
<name>A0A7R8WWA5_9CRUS</name>
<feature type="non-terminal residue" evidence="1">
    <location>
        <position position="1"/>
    </location>
</feature>
<dbReference type="InterPro" id="IPR002300">
    <property type="entry name" value="aa-tRNA-synth_Ia"/>
</dbReference>
<gene>
    <name evidence="1" type="ORF">CTOB1V02_LOCUS13917</name>
</gene>
<organism evidence="1">
    <name type="scientific">Cyprideis torosa</name>
    <dbReference type="NCBI Taxonomy" id="163714"/>
    <lineage>
        <taxon>Eukaryota</taxon>
        <taxon>Metazoa</taxon>
        <taxon>Ecdysozoa</taxon>
        <taxon>Arthropoda</taxon>
        <taxon>Crustacea</taxon>
        <taxon>Oligostraca</taxon>
        <taxon>Ostracoda</taxon>
        <taxon>Podocopa</taxon>
        <taxon>Podocopida</taxon>
        <taxon>Cytherocopina</taxon>
        <taxon>Cytheroidea</taxon>
        <taxon>Cytherideidae</taxon>
        <taxon>Cyprideis</taxon>
    </lineage>
</organism>
<accession>A0A7R8WWA5</accession>
<evidence type="ECO:0000313" key="1">
    <source>
        <dbReference type="EMBL" id="CAD7236102.1"/>
    </source>
</evidence>
<dbReference type="Gene3D" id="3.40.50.620">
    <property type="entry name" value="HUPs"/>
    <property type="match status" value="1"/>
</dbReference>
<reference evidence="1" key="1">
    <citation type="submission" date="2020-11" db="EMBL/GenBank/DDBJ databases">
        <authorList>
            <person name="Tran Van P."/>
        </authorList>
    </citation>
    <scope>NUCLEOTIDE SEQUENCE</scope>
</reference>
<protein>
    <submittedName>
        <fullName evidence="1">Uncharacterized protein</fullName>
    </submittedName>
</protein>